<gene>
    <name evidence="3" type="ORF">PS9374_04538</name>
</gene>
<reference evidence="4" key="2">
    <citation type="submission" date="2016-04" db="EMBL/GenBank/DDBJ databases">
        <title>Planomonospora sphaerica JCM9374 whole genome shotgun sequence.</title>
        <authorList>
            <person name="Suzuki T."/>
            <person name="Dohra H."/>
            <person name="Kodani S."/>
        </authorList>
    </citation>
    <scope>NUCLEOTIDE SEQUENCE [LARGE SCALE GENOMIC DNA]</scope>
    <source>
        <strain evidence="4">JCM 9374</strain>
    </source>
</reference>
<comment type="caution">
    <text evidence="3">The sequence shown here is derived from an EMBL/GenBank/DDBJ whole genome shotgun (WGS) entry which is preliminary data.</text>
</comment>
<keyword evidence="3" id="KW-0489">Methyltransferase</keyword>
<sequence>MSEPRVANGRAWDRYGRHHLAQRTAVPVPDTIAWGFGTPGPGTAVLGPLAGRRVLELGCGTGRYAAHLARDHHARVTGVESSPSQYERAVAAYGALPGLTLVHAEAVDYLRSAEQFDVIISVHGALCFTSPDLLLPAVFAALRPGGLLAASVLHTNDLGEGPAETVEPSPQRLHFGDGEPETVYRWVLAPQLWRRLLAEHGFTGIVIDRLDSQTDGDPTSCCLILATREPR</sequence>
<dbReference type="STRING" id="161355.PS9374_04538"/>
<dbReference type="CDD" id="cd02440">
    <property type="entry name" value="AdoMet_MTases"/>
    <property type="match status" value="1"/>
</dbReference>
<feature type="domain" description="Methyltransferase" evidence="2">
    <location>
        <begin position="54"/>
        <end position="146"/>
    </location>
</feature>
<dbReference type="Gene3D" id="3.40.50.150">
    <property type="entry name" value="Vaccinia Virus protein VP39"/>
    <property type="match status" value="1"/>
</dbReference>
<dbReference type="Proteomes" id="UP000077701">
    <property type="component" value="Unassembled WGS sequence"/>
</dbReference>
<dbReference type="RefSeq" id="WP_084008655.1">
    <property type="nucleotide sequence ID" value="NZ_BDCX01000011.1"/>
</dbReference>
<evidence type="ECO:0000313" key="3">
    <source>
        <dbReference type="EMBL" id="GAT68873.1"/>
    </source>
</evidence>
<dbReference type="EMBL" id="BDCX01000011">
    <property type="protein sequence ID" value="GAT68873.1"/>
    <property type="molecule type" value="Genomic_DNA"/>
</dbReference>
<reference evidence="3 4" key="1">
    <citation type="journal article" date="2016" name="Genome Announc.">
        <title>Draft Genome Sequence of Planomonospora sphaerica JCM9374, a Rare Actinomycete.</title>
        <authorList>
            <person name="Dohra H."/>
            <person name="Suzuki T."/>
            <person name="Inoue Y."/>
            <person name="Kodani S."/>
        </authorList>
    </citation>
    <scope>NUCLEOTIDE SEQUENCE [LARGE SCALE GENOMIC DNA]</scope>
    <source>
        <strain evidence="3 4">JCM 9374</strain>
    </source>
</reference>
<proteinExistence type="predicted"/>
<protein>
    <submittedName>
        <fullName evidence="3">Methyltransferase</fullName>
    </submittedName>
</protein>
<dbReference type="GO" id="GO:0032259">
    <property type="term" value="P:methylation"/>
    <property type="evidence" value="ECO:0007669"/>
    <property type="project" value="UniProtKB-KW"/>
</dbReference>
<organism evidence="3 4">
    <name type="scientific">Planomonospora sphaerica</name>
    <dbReference type="NCBI Taxonomy" id="161355"/>
    <lineage>
        <taxon>Bacteria</taxon>
        <taxon>Bacillati</taxon>
        <taxon>Actinomycetota</taxon>
        <taxon>Actinomycetes</taxon>
        <taxon>Streptosporangiales</taxon>
        <taxon>Streptosporangiaceae</taxon>
        <taxon>Planomonospora</taxon>
    </lineage>
</organism>
<dbReference type="GO" id="GO:0008168">
    <property type="term" value="F:methyltransferase activity"/>
    <property type="evidence" value="ECO:0007669"/>
    <property type="project" value="UniProtKB-KW"/>
</dbReference>
<keyword evidence="1 3" id="KW-0808">Transferase</keyword>
<dbReference type="InterPro" id="IPR029063">
    <property type="entry name" value="SAM-dependent_MTases_sf"/>
</dbReference>
<evidence type="ECO:0000256" key="1">
    <source>
        <dbReference type="ARBA" id="ARBA00022679"/>
    </source>
</evidence>
<dbReference type="PANTHER" id="PTHR43861">
    <property type="entry name" value="TRANS-ACONITATE 2-METHYLTRANSFERASE-RELATED"/>
    <property type="match status" value="1"/>
</dbReference>
<dbReference type="SUPFAM" id="SSF53335">
    <property type="entry name" value="S-adenosyl-L-methionine-dependent methyltransferases"/>
    <property type="match status" value="1"/>
</dbReference>
<name>A0A161MCF1_9ACTN</name>
<evidence type="ECO:0000313" key="4">
    <source>
        <dbReference type="Proteomes" id="UP000077701"/>
    </source>
</evidence>
<dbReference type="InterPro" id="IPR041698">
    <property type="entry name" value="Methyltransf_25"/>
</dbReference>
<keyword evidence="4" id="KW-1185">Reference proteome</keyword>
<evidence type="ECO:0000259" key="2">
    <source>
        <dbReference type="Pfam" id="PF13649"/>
    </source>
</evidence>
<accession>A0A161MCF1</accession>
<dbReference type="AlphaFoldDB" id="A0A161MCF1"/>
<dbReference type="Pfam" id="PF13649">
    <property type="entry name" value="Methyltransf_25"/>
    <property type="match status" value="1"/>
</dbReference>